<proteinExistence type="predicted"/>
<gene>
    <name evidence="1" type="ORF">AY601_2947</name>
</gene>
<dbReference type="RefSeq" id="WP_068402325.1">
    <property type="nucleotide sequence ID" value="NZ_CP014504.1"/>
</dbReference>
<evidence type="ECO:0000313" key="1">
    <source>
        <dbReference type="EMBL" id="AMP99821.1"/>
    </source>
</evidence>
<protein>
    <submittedName>
        <fullName evidence="1">Uncharacterized protein</fullName>
    </submittedName>
</protein>
<dbReference type="PATRIC" id="fig|188932.3.peg.3076"/>
<dbReference type="KEGG" id="pcm:AY601_2947"/>
<evidence type="ECO:0000313" key="2">
    <source>
        <dbReference type="Proteomes" id="UP000071561"/>
    </source>
</evidence>
<name>A0A127VF24_9SPHI</name>
<organism evidence="1 2">
    <name type="scientific">Pedobacter cryoconitis</name>
    <dbReference type="NCBI Taxonomy" id="188932"/>
    <lineage>
        <taxon>Bacteria</taxon>
        <taxon>Pseudomonadati</taxon>
        <taxon>Bacteroidota</taxon>
        <taxon>Sphingobacteriia</taxon>
        <taxon>Sphingobacteriales</taxon>
        <taxon>Sphingobacteriaceae</taxon>
        <taxon>Pedobacter</taxon>
    </lineage>
</organism>
<keyword evidence="2" id="KW-1185">Reference proteome</keyword>
<dbReference type="OrthoDB" id="708916at2"/>
<dbReference type="EMBL" id="CP014504">
    <property type="protein sequence ID" value="AMP99821.1"/>
    <property type="molecule type" value="Genomic_DNA"/>
</dbReference>
<reference evidence="1 2" key="1">
    <citation type="submission" date="2016-03" db="EMBL/GenBank/DDBJ databases">
        <title>Complete genome sequence of Pedobacter cryoconitis PAMC 27485.</title>
        <authorList>
            <person name="Lee J."/>
            <person name="Kim O.-S."/>
        </authorList>
    </citation>
    <scope>NUCLEOTIDE SEQUENCE [LARGE SCALE GENOMIC DNA]</scope>
    <source>
        <strain evidence="1 2">PAMC 27485</strain>
    </source>
</reference>
<dbReference type="Proteomes" id="UP000071561">
    <property type="component" value="Chromosome"/>
</dbReference>
<dbReference type="AlphaFoldDB" id="A0A127VF24"/>
<sequence length="169" mass="19835">MKHFDANLTRENIFKCISYSGLTDENFANIIGISLRKFQYIKAKKFEFTIKDIEKACTFFKIPFDKITTTSIVLLNNYRESLLDYHIDKLEFKKILQDKPSISFAIEFILIHDSSFLDIKLEIKNIKAILDKYGYSYTSSSLTNELKKSKFINFEPHPLKKGTFIYSKK</sequence>
<accession>A0A127VF24</accession>